<evidence type="ECO:0000256" key="1">
    <source>
        <dbReference type="ARBA" id="ARBA00004123"/>
    </source>
</evidence>
<dbReference type="InterPro" id="IPR020588">
    <property type="entry name" value="RecA_ATP-bd"/>
</dbReference>
<dbReference type="GO" id="GO:0000400">
    <property type="term" value="F:four-way junction DNA binding"/>
    <property type="evidence" value="ECO:0007669"/>
    <property type="project" value="TreeGrafter"/>
</dbReference>
<dbReference type="GO" id="GO:0007131">
    <property type="term" value="P:reciprocal meiotic recombination"/>
    <property type="evidence" value="ECO:0007669"/>
    <property type="project" value="TreeGrafter"/>
</dbReference>
<dbReference type="OrthoDB" id="5957327at2759"/>
<keyword evidence="10" id="KW-1185">Reference proteome</keyword>
<dbReference type="Gene3D" id="3.40.50.300">
    <property type="entry name" value="P-loop containing nucleotide triphosphate hydrolases"/>
    <property type="match status" value="1"/>
</dbReference>
<evidence type="ECO:0000313" key="10">
    <source>
        <dbReference type="Proteomes" id="UP000738325"/>
    </source>
</evidence>
<dbReference type="GO" id="GO:0033065">
    <property type="term" value="C:Rad51C-XRCC3 complex"/>
    <property type="evidence" value="ECO:0007669"/>
    <property type="project" value="TreeGrafter"/>
</dbReference>
<dbReference type="Pfam" id="PF08423">
    <property type="entry name" value="Rad51"/>
    <property type="match status" value="1"/>
</dbReference>
<dbReference type="PIRSF" id="PIRSF005856">
    <property type="entry name" value="Rad51"/>
    <property type="match status" value="1"/>
</dbReference>
<dbReference type="GO" id="GO:0005657">
    <property type="term" value="C:replication fork"/>
    <property type="evidence" value="ECO:0007669"/>
    <property type="project" value="TreeGrafter"/>
</dbReference>
<dbReference type="PROSITE" id="PS50162">
    <property type="entry name" value="RECA_2"/>
    <property type="match status" value="1"/>
</dbReference>
<proteinExistence type="predicted"/>
<dbReference type="EMBL" id="JAAAIP010000418">
    <property type="protein sequence ID" value="KAG0317538.1"/>
    <property type="molecule type" value="Genomic_DNA"/>
</dbReference>
<keyword evidence="2" id="KW-0547">Nucleotide-binding</keyword>
<dbReference type="InterPro" id="IPR013632">
    <property type="entry name" value="Rad51_C"/>
</dbReference>
<evidence type="ECO:0000256" key="2">
    <source>
        <dbReference type="ARBA" id="ARBA00022741"/>
    </source>
</evidence>
<keyword evidence="5" id="KW-0234">DNA repair</keyword>
<keyword evidence="3" id="KW-0227">DNA damage</keyword>
<evidence type="ECO:0000256" key="5">
    <source>
        <dbReference type="ARBA" id="ARBA00023204"/>
    </source>
</evidence>
<gene>
    <name evidence="9" type="primary">RAD51C</name>
    <name evidence="9" type="ORF">BGZ99_006225</name>
</gene>
<dbReference type="InterPro" id="IPR027417">
    <property type="entry name" value="P-loop_NTPase"/>
</dbReference>
<evidence type="ECO:0000256" key="3">
    <source>
        <dbReference type="ARBA" id="ARBA00022763"/>
    </source>
</evidence>
<reference evidence="9" key="1">
    <citation type="journal article" date="2020" name="Fungal Divers.">
        <title>Resolving the Mortierellaceae phylogeny through synthesis of multi-gene phylogenetics and phylogenomics.</title>
        <authorList>
            <person name="Vandepol N."/>
            <person name="Liber J."/>
            <person name="Desiro A."/>
            <person name="Na H."/>
            <person name="Kennedy M."/>
            <person name="Barry K."/>
            <person name="Grigoriev I.V."/>
            <person name="Miller A.N."/>
            <person name="O'Donnell K."/>
            <person name="Stajich J.E."/>
            <person name="Bonito G."/>
        </authorList>
    </citation>
    <scope>NUCLEOTIDE SEQUENCE</scope>
    <source>
        <strain evidence="9">REB-010B</strain>
    </source>
</reference>
<dbReference type="CDD" id="cd19492">
    <property type="entry name" value="Rad51C"/>
    <property type="match status" value="1"/>
</dbReference>
<evidence type="ECO:0000259" key="8">
    <source>
        <dbReference type="PROSITE" id="PS50162"/>
    </source>
</evidence>
<dbReference type="PANTHER" id="PTHR46239:SF1">
    <property type="entry name" value="DNA REPAIR PROTEIN RAD51 HOMOLOG 3"/>
    <property type="match status" value="1"/>
</dbReference>
<comment type="caution">
    <text evidence="9">The sequence shown here is derived from an EMBL/GenBank/DDBJ whole genome shotgun (WGS) entry which is preliminary data.</text>
</comment>
<dbReference type="PANTHER" id="PTHR46239">
    <property type="entry name" value="DNA REPAIR PROTEIN RAD51 HOMOLOG 3 RAD51C"/>
    <property type="match status" value="1"/>
</dbReference>
<accession>A0A9P6RCQ4</accession>
<dbReference type="GO" id="GO:0008821">
    <property type="term" value="F:crossover junction DNA endonuclease activity"/>
    <property type="evidence" value="ECO:0007669"/>
    <property type="project" value="TreeGrafter"/>
</dbReference>
<feature type="domain" description="RecA family profile 1" evidence="8">
    <location>
        <begin position="78"/>
        <end position="264"/>
    </location>
</feature>
<keyword evidence="6" id="KW-0539">Nucleus</keyword>
<dbReference type="InterPro" id="IPR016467">
    <property type="entry name" value="DNA_recomb/repair_RecA-like"/>
</dbReference>
<dbReference type="Proteomes" id="UP000738325">
    <property type="component" value="Unassembled WGS sequence"/>
</dbReference>
<dbReference type="SMART" id="SM00382">
    <property type="entry name" value="AAA"/>
    <property type="match status" value="1"/>
</dbReference>
<evidence type="ECO:0000256" key="4">
    <source>
        <dbReference type="ARBA" id="ARBA00022840"/>
    </source>
</evidence>
<dbReference type="GO" id="GO:0140664">
    <property type="term" value="F:ATP-dependent DNA damage sensor activity"/>
    <property type="evidence" value="ECO:0007669"/>
    <property type="project" value="InterPro"/>
</dbReference>
<keyword evidence="4" id="KW-0067">ATP-binding</keyword>
<evidence type="ECO:0000313" key="9">
    <source>
        <dbReference type="EMBL" id="KAG0317538.1"/>
    </source>
</evidence>
<dbReference type="GO" id="GO:0000707">
    <property type="term" value="P:meiotic DNA recombinase assembly"/>
    <property type="evidence" value="ECO:0007669"/>
    <property type="project" value="TreeGrafter"/>
</dbReference>
<dbReference type="InterPro" id="IPR003593">
    <property type="entry name" value="AAA+_ATPase"/>
</dbReference>
<dbReference type="AlphaFoldDB" id="A0A9P6RCQ4"/>
<organism evidence="9 10">
    <name type="scientific">Dissophora globulifera</name>
    <dbReference type="NCBI Taxonomy" id="979702"/>
    <lineage>
        <taxon>Eukaryota</taxon>
        <taxon>Fungi</taxon>
        <taxon>Fungi incertae sedis</taxon>
        <taxon>Mucoromycota</taxon>
        <taxon>Mortierellomycotina</taxon>
        <taxon>Mortierellomycetes</taxon>
        <taxon>Mortierellales</taxon>
        <taxon>Mortierellaceae</taxon>
        <taxon>Dissophora</taxon>
    </lineage>
</organism>
<name>A0A9P6RCQ4_9FUNG</name>
<protein>
    <recommendedName>
        <fullName evidence="7">DNA repair protein RAD51 homolog 3</fullName>
    </recommendedName>
</protein>
<dbReference type="GO" id="GO:0033063">
    <property type="term" value="C:Rad51B-Rad51C-Rad51D-XRCC2 complex"/>
    <property type="evidence" value="ECO:0007669"/>
    <property type="project" value="TreeGrafter"/>
</dbReference>
<sequence>MSAPRPATTLRLSSGLRDKVLRSGYGTVADLRAVPTNDLVSELKLSSDQARELLHQLHPTSASWECFTATQTLELEQRSTPITTSSPALDSLFGGGLGVPPGKITEICGLPGTGKTQLGIQLCVNAQMPTAMGGAGGTSIYVDTEGSFIAKRALQFATACFEKLSTANNNQEIRAALDSKDLMQGIQYCRVHSPVELIAMVRMLDGIVRSHPKTKLIVVDSIAFLFRSNLSDINMRTKLVATLGRQLSDLARTYNVAVVVINQMTTKVDVPKASGLGQSQDMHPTSLIQPALGETWGNMCTHRIRLYNHGDGQRTARLFKSPTIQEQTVAFQILSTGISDAEDMDRPPYDDAELEFDPEESLLLWGAIDDDALYMVT</sequence>
<comment type="subcellular location">
    <subcellularLocation>
        <location evidence="1">Nucleus</location>
    </subcellularLocation>
</comment>
<dbReference type="SUPFAM" id="SSF52540">
    <property type="entry name" value="P-loop containing nucleoside triphosphate hydrolases"/>
    <property type="match status" value="1"/>
</dbReference>
<evidence type="ECO:0000256" key="7">
    <source>
        <dbReference type="ARBA" id="ARBA00040674"/>
    </source>
</evidence>
<dbReference type="InterPro" id="IPR052093">
    <property type="entry name" value="HR_Repair_Mediator"/>
</dbReference>
<evidence type="ECO:0000256" key="6">
    <source>
        <dbReference type="ARBA" id="ARBA00023242"/>
    </source>
</evidence>
<dbReference type="GO" id="GO:0005524">
    <property type="term" value="F:ATP binding"/>
    <property type="evidence" value="ECO:0007669"/>
    <property type="project" value="UniProtKB-KW"/>
</dbReference>